<dbReference type="NCBIfam" id="NF002148">
    <property type="entry name" value="PRK00982.1-2"/>
    <property type="match status" value="1"/>
</dbReference>
<dbReference type="Proteomes" id="UP000095287">
    <property type="component" value="Unplaced"/>
</dbReference>
<evidence type="ECO:0000256" key="10">
    <source>
        <dbReference type="ARBA" id="ARBA00022982"/>
    </source>
</evidence>
<accession>A0A1I7YY74</accession>
<evidence type="ECO:0000256" key="12">
    <source>
        <dbReference type="ARBA" id="ARBA00023128"/>
    </source>
</evidence>
<dbReference type="InterPro" id="IPR036736">
    <property type="entry name" value="ACP-like_sf"/>
</dbReference>
<keyword evidence="4" id="KW-0813">Transport</keyword>
<dbReference type="WBParaSite" id="L893_g21042.t1">
    <property type="protein sequence ID" value="L893_g21042.t1"/>
    <property type="gene ID" value="L893_g21042"/>
</dbReference>
<keyword evidence="7" id="KW-0597">Phosphoprotein</keyword>
<evidence type="ECO:0000313" key="16">
    <source>
        <dbReference type="Proteomes" id="UP000095287"/>
    </source>
</evidence>
<keyword evidence="8" id="KW-0276">Fatty acid metabolism</keyword>
<dbReference type="AlphaFoldDB" id="A0A1I7YY74"/>
<keyword evidence="13 14" id="KW-0275">Fatty acid biosynthesis</keyword>
<keyword evidence="5 14" id="KW-0596">Phosphopantetheine</keyword>
<evidence type="ECO:0000256" key="11">
    <source>
        <dbReference type="ARBA" id="ARBA00023098"/>
    </source>
</evidence>
<evidence type="ECO:0000256" key="3">
    <source>
        <dbReference type="ARBA" id="ARBA00010930"/>
    </source>
</evidence>
<dbReference type="InterPro" id="IPR009081">
    <property type="entry name" value="PP-bd_ACP"/>
</dbReference>
<keyword evidence="12" id="KW-0496">Mitochondrion</keyword>
<keyword evidence="9" id="KW-0809">Transit peptide</keyword>
<dbReference type="PANTHER" id="PTHR20863:SF28">
    <property type="entry name" value="ACYL CARRIER PROTEIN, MITOCHONDRIAL"/>
    <property type="match status" value="1"/>
</dbReference>
<keyword evidence="11" id="KW-0443">Lipid metabolism</keyword>
<dbReference type="PANTHER" id="PTHR20863">
    <property type="entry name" value="ACYL CARRIER PROTEIN"/>
    <property type="match status" value="1"/>
</dbReference>
<dbReference type="Gene3D" id="1.10.1200.10">
    <property type="entry name" value="ACP-like"/>
    <property type="match status" value="1"/>
</dbReference>
<feature type="domain" description="Carrier" evidence="15">
    <location>
        <begin position="59"/>
        <end position="134"/>
    </location>
</feature>
<evidence type="ECO:0000256" key="13">
    <source>
        <dbReference type="ARBA" id="ARBA00023160"/>
    </source>
</evidence>
<name>A0A1I7YY74_9BILA</name>
<dbReference type="PROSITE" id="PS50075">
    <property type="entry name" value="CARRIER"/>
    <property type="match status" value="1"/>
</dbReference>
<sequence length="138" mass="15624">MFRTALRTGIRSFSGLTRLAGREIVVPSKLALIQSQNLPVFGNNTQIRHYGAKAPLTLKTLEERIILVLSLYDKIDPKKLTMDSSFVNDLGLDSLDHVEIIMALEDEFGFEIPDGDADRMKTPKDIFTYICDKEDVYE</sequence>
<dbReference type="NCBIfam" id="TIGR00517">
    <property type="entry name" value="acyl_carrier"/>
    <property type="match status" value="1"/>
</dbReference>
<proteinExistence type="inferred from homology"/>
<dbReference type="SUPFAM" id="SSF47336">
    <property type="entry name" value="ACP-like"/>
    <property type="match status" value="1"/>
</dbReference>
<comment type="pathway">
    <text evidence="2">Lipid metabolism; fatty acid biosynthesis.</text>
</comment>
<keyword evidence="6 14" id="KW-0444">Lipid biosynthesis</keyword>
<dbReference type="GO" id="GO:0000035">
    <property type="term" value="F:acyl binding"/>
    <property type="evidence" value="ECO:0007669"/>
    <property type="project" value="TreeGrafter"/>
</dbReference>
<comment type="similarity">
    <text evidence="3">Belongs to the acyl carrier protein (ACP) family.</text>
</comment>
<dbReference type="HAMAP" id="MF_01217">
    <property type="entry name" value="Acyl_carrier"/>
    <property type="match status" value="1"/>
</dbReference>
<evidence type="ECO:0000256" key="6">
    <source>
        <dbReference type="ARBA" id="ARBA00022516"/>
    </source>
</evidence>
<protein>
    <recommendedName>
        <fullName evidence="14">Acyl carrier protein</fullName>
    </recommendedName>
</protein>
<comment type="subcellular location">
    <subcellularLocation>
        <location evidence="1">Mitochondrion</location>
    </subcellularLocation>
</comment>
<evidence type="ECO:0000256" key="14">
    <source>
        <dbReference type="RuleBase" id="RU000722"/>
    </source>
</evidence>
<dbReference type="Pfam" id="PF00550">
    <property type="entry name" value="PP-binding"/>
    <property type="match status" value="1"/>
</dbReference>
<evidence type="ECO:0000256" key="7">
    <source>
        <dbReference type="ARBA" id="ARBA00022553"/>
    </source>
</evidence>
<dbReference type="FunFam" id="1.10.1200.10:FF:000003">
    <property type="entry name" value="Acyl carrier protein"/>
    <property type="match status" value="1"/>
</dbReference>
<keyword evidence="16" id="KW-1185">Reference proteome</keyword>
<keyword evidence="10" id="KW-0249">Electron transport</keyword>
<evidence type="ECO:0000256" key="5">
    <source>
        <dbReference type="ARBA" id="ARBA00022450"/>
    </source>
</evidence>
<evidence type="ECO:0000256" key="1">
    <source>
        <dbReference type="ARBA" id="ARBA00004173"/>
    </source>
</evidence>
<reference evidence="17" key="1">
    <citation type="submission" date="2016-11" db="UniProtKB">
        <authorList>
            <consortium name="WormBaseParasite"/>
        </authorList>
    </citation>
    <scope>IDENTIFICATION</scope>
</reference>
<evidence type="ECO:0000256" key="2">
    <source>
        <dbReference type="ARBA" id="ARBA00005194"/>
    </source>
</evidence>
<dbReference type="InterPro" id="IPR003231">
    <property type="entry name" value="ACP"/>
</dbReference>
<organism evidence="16 17">
    <name type="scientific">Steinernema glaseri</name>
    <dbReference type="NCBI Taxonomy" id="37863"/>
    <lineage>
        <taxon>Eukaryota</taxon>
        <taxon>Metazoa</taxon>
        <taxon>Ecdysozoa</taxon>
        <taxon>Nematoda</taxon>
        <taxon>Chromadorea</taxon>
        <taxon>Rhabditida</taxon>
        <taxon>Tylenchina</taxon>
        <taxon>Panagrolaimomorpha</taxon>
        <taxon>Strongyloidoidea</taxon>
        <taxon>Steinernematidae</taxon>
        <taxon>Steinernema</taxon>
    </lineage>
</organism>
<evidence type="ECO:0000256" key="8">
    <source>
        <dbReference type="ARBA" id="ARBA00022832"/>
    </source>
</evidence>
<evidence type="ECO:0000313" key="17">
    <source>
        <dbReference type="WBParaSite" id="L893_g21042.t1"/>
    </source>
</evidence>
<evidence type="ECO:0000259" key="15">
    <source>
        <dbReference type="PROSITE" id="PS50075"/>
    </source>
</evidence>
<evidence type="ECO:0000256" key="4">
    <source>
        <dbReference type="ARBA" id="ARBA00022448"/>
    </source>
</evidence>
<evidence type="ECO:0000256" key="9">
    <source>
        <dbReference type="ARBA" id="ARBA00022946"/>
    </source>
</evidence>
<dbReference type="GO" id="GO:0005739">
    <property type="term" value="C:mitochondrion"/>
    <property type="evidence" value="ECO:0007669"/>
    <property type="project" value="UniProtKB-SubCell"/>
</dbReference>
<comment type="function">
    <text evidence="14">Carrier of the growing fatty acid chain in fatty acid biosynthesis.</text>
</comment>
<dbReference type="GO" id="GO:0000036">
    <property type="term" value="F:acyl carrier activity"/>
    <property type="evidence" value="ECO:0007669"/>
    <property type="project" value="TreeGrafter"/>
</dbReference>